<proteinExistence type="predicted"/>
<dbReference type="PANTHER" id="PTHR43433">
    <property type="entry name" value="HYDROLASE, ALPHA/BETA FOLD FAMILY PROTEIN"/>
    <property type="match status" value="1"/>
</dbReference>
<dbReference type="Pfam" id="PF00561">
    <property type="entry name" value="Abhydrolase_1"/>
    <property type="match status" value="1"/>
</dbReference>
<dbReference type="RefSeq" id="WP_066466694.1">
    <property type="nucleotide sequence ID" value="NZ_CBCRUZ010000003.1"/>
</dbReference>
<organism evidence="2 3">
    <name type="scientific">Skermania pinensis</name>
    <dbReference type="NCBI Taxonomy" id="39122"/>
    <lineage>
        <taxon>Bacteria</taxon>
        <taxon>Bacillati</taxon>
        <taxon>Actinomycetota</taxon>
        <taxon>Actinomycetes</taxon>
        <taxon>Mycobacteriales</taxon>
        <taxon>Gordoniaceae</taxon>
        <taxon>Skermania</taxon>
    </lineage>
</organism>
<keyword evidence="3" id="KW-1185">Reference proteome</keyword>
<dbReference type="Proteomes" id="UP000887023">
    <property type="component" value="Chromosome"/>
</dbReference>
<dbReference type="GO" id="GO:0016787">
    <property type="term" value="F:hydrolase activity"/>
    <property type="evidence" value="ECO:0007669"/>
    <property type="project" value="UniProtKB-KW"/>
</dbReference>
<evidence type="ECO:0000259" key="1">
    <source>
        <dbReference type="Pfam" id="PF00561"/>
    </source>
</evidence>
<reference evidence="2" key="1">
    <citation type="submission" date="2021-07" db="EMBL/GenBank/DDBJ databases">
        <title>Candidatus Kaistella beijingensis sp. nov. isolated from a municipal wastewater treatment plant is involved in sludge foaming.</title>
        <authorList>
            <person name="Song Y."/>
            <person name="Liu S.-J."/>
        </authorList>
    </citation>
    <scope>NUCLEOTIDE SEQUENCE</scope>
    <source>
        <strain evidence="2">DSM 43998</strain>
    </source>
</reference>
<dbReference type="InterPro" id="IPR000073">
    <property type="entry name" value="AB_hydrolase_1"/>
</dbReference>
<dbReference type="Gene3D" id="3.40.50.1820">
    <property type="entry name" value="alpha/beta hydrolase"/>
    <property type="match status" value="1"/>
</dbReference>
<dbReference type="InterPro" id="IPR050471">
    <property type="entry name" value="AB_hydrolase"/>
</dbReference>
<feature type="domain" description="AB hydrolase-1" evidence="1">
    <location>
        <begin position="26"/>
        <end position="279"/>
    </location>
</feature>
<dbReference type="EMBL" id="CP079105">
    <property type="protein sequence ID" value="QXQ14478.1"/>
    <property type="molecule type" value="Genomic_DNA"/>
</dbReference>
<evidence type="ECO:0000313" key="3">
    <source>
        <dbReference type="Proteomes" id="UP000887023"/>
    </source>
</evidence>
<name>A0ABX8S9D3_9ACTN</name>
<keyword evidence="2" id="KW-0378">Hydrolase</keyword>
<dbReference type="PANTHER" id="PTHR43433:SF5">
    <property type="entry name" value="AB HYDROLASE-1 DOMAIN-CONTAINING PROTEIN"/>
    <property type="match status" value="1"/>
</dbReference>
<dbReference type="InterPro" id="IPR029058">
    <property type="entry name" value="AB_hydrolase_fold"/>
</dbReference>
<accession>A0ABX8S9D3</accession>
<sequence>MKIATGRTDGAVQLAYEDLGPTDGEPVVLIMGFASQLTRWPDSFCARLVDAGYRVIRFDNRDIGLSTKLSGTRVGGSQLARLARYQLGLASPVPYTLVEMSDDVTRLLNHLSLDSVHLVGASMGGMIAQVFAGQHPDRVRSLGIIFSTTNQAFLPPPHPAALRALTAGPGTNPTREQVIQHTLAAAKLFAGSAYPQPEAELRDRIAADYDRCYYPAGLVRQFGAVTGTGSLLRWTEQITAPTAVIHGTADPLVRPSGGKAVARAIPAARLHLIAGMGHDLPAQLEEQVTGLLIENFRQVRTG</sequence>
<protein>
    <submittedName>
        <fullName evidence="2">Alpha/beta fold hydrolase</fullName>
    </submittedName>
</protein>
<evidence type="ECO:0000313" key="2">
    <source>
        <dbReference type="EMBL" id="QXQ14478.1"/>
    </source>
</evidence>
<dbReference type="SUPFAM" id="SSF53474">
    <property type="entry name" value="alpha/beta-Hydrolases"/>
    <property type="match status" value="1"/>
</dbReference>
<gene>
    <name evidence="2" type="ORF">KV203_03450</name>
</gene>